<evidence type="ECO:0000313" key="2">
    <source>
        <dbReference type="Proteomes" id="UP000252415"/>
    </source>
</evidence>
<name>A0A368W5G6_9BACL</name>
<dbReference type="AlphaFoldDB" id="A0A368W5G6"/>
<proteinExistence type="predicted"/>
<reference evidence="1 2" key="1">
    <citation type="submission" date="2018-07" db="EMBL/GenBank/DDBJ databases">
        <title>Genomic Encyclopedia of Type Strains, Phase III (KMG-III): the genomes of soil and plant-associated and newly described type strains.</title>
        <authorList>
            <person name="Whitman W."/>
        </authorList>
    </citation>
    <scope>NUCLEOTIDE SEQUENCE [LARGE SCALE GENOMIC DNA]</scope>
    <source>
        <strain evidence="1 2">CECT 7506</strain>
    </source>
</reference>
<sequence length="55" mass="6276">MLRSKVETYKYRVGKNTYIVININQLAAANAEQGNVLASNALNVQILKKSKRKRR</sequence>
<gene>
    <name evidence="1" type="ORF">DFP97_105178</name>
</gene>
<dbReference type="Proteomes" id="UP000252415">
    <property type="component" value="Unassembled WGS sequence"/>
</dbReference>
<evidence type="ECO:0000313" key="1">
    <source>
        <dbReference type="EMBL" id="RCW48993.1"/>
    </source>
</evidence>
<keyword evidence="2" id="KW-1185">Reference proteome</keyword>
<organism evidence="1 2">
    <name type="scientific">Paenibacillus prosopidis</name>
    <dbReference type="NCBI Taxonomy" id="630520"/>
    <lineage>
        <taxon>Bacteria</taxon>
        <taxon>Bacillati</taxon>
        <taxon>Bacillota</taxon>
        <taxon>Bacilli</taxon>
        <taxon>Bacillales</taxon>
        <taxon>Paenibacillaceae</taxon>
        <taxon>Paenibacillus</taxon>
    </lineage>
</organism>
<dbReference type="RefSeq" id="WP_181873432.1">
    <property type="nucleotide sequence ID" value="NZ_QPJD01000005.1"/>
</dbReference>
<dbReference type="EMBL" id="QPJD01000005">
    <property type="protein sequence ID" value="RCW48993.1"/>
    <property type="molecule type" value="Genomic_DNA"/>
</dbReference>
<comment type="caution">
    <text evidence="1">The sequence shown here is derived from an EMBL/GenBank/DDBJ whole genome shotgun (WGS) entry which is preliminary data.</text>
</comment>
<protein>
    <submittedName>
        <fullName evidence="1">Uncharacterized protein</fullName>
    </submittedName>
</protein>
<accession>A0A368W5G6</accession>